<dbReference type="OrthoDB" id="8727830at2"/>
<dbReference type="AlphaFoldDB" id="A0A514CH94"/>
<evidence type="ECO:0000256" key="2">
    <source>
        <dbReference type="SAM" id="SignalP"/>
    </source>
</evidence>
<organism evidence="4 5">
    <name type="scientific">Echinicola soli</name>
    <dbReference type="NCBI Taxonomy" id="2591634"/>
    <lineage>
        <taxon>Bacteria</taxon>
        <taxon>Pseudomonadati</taxon>
        <taxon>Bacteroidota</taxon>
        <taxon>Cytophagia</taxon>
        <taxon>Cytophagales</taxon>
        <taxon>Cyclobacteriaceae</taxon>
        <taxon>Echinicola</taxon>
    </lineage>
</organism>
<dbReference type="Pfam" id="PF17829">
    <property type="entry name" value="GH115_C"/>
    <property type="match status" value="1"/>
</dbReference>
<dbReference type="Gene3D" id="2.60.120.1620">
    <property type="match status" value="1"/>
</dbReference>
<evidence type="ECO:0000259" key="3">
    <source>
        <dbReference type="Pfam" id="PF17829"/>
    </source>
</evidence>
<dbReference type="PANTHER" id="PTHR37842">
    <property type="match status" value="1"/>
</dbReference>
<dbReference type="KEGG" id="echi:FKX85_09090"/>
<dbReference type="EMBL" id="CP041253">
    <property type="protein sequence ID" value="QDH79178.1"/>
    <property type="molecule type" value="Genomic_DNA"/>
</dbReference>
<proteinExistence type="predicted"/>
<dbReference type="Gene3D" id="3.20.20.520">
    <property type="entry name" value="Glycosyl hydrolase family 115"/>
    <property type="match status" value="1"/>
</dbReference>
<dbReference type="InterPro" id="IPR042301">
    <property type="entry name" value="GH115_sf"/>
</dbReference>
<dbReference type="InterPro" id="IPR041437">
    <property type="entry name" value="GH115_C"/>
</dbReference>
<dbReference type="PANTHER" id="PTHR37842:SF2">
    <property type="entry name" value="GYLCOSYL HYDROLASE 115 C-TERMINAL DOMAIN-CONTAINING PROTEIN"/>
    <property type="match status" value="1"/>
</dbReference>
<evidence type="ECO:0000256" key="1">
    <source>
        <dbReference type="ARBA" id="ARBA00022801"/>
    </source>
</evidence>
<name>A0A514CH94_9BACT</name>
<dbReference type="GO" id="GO:0005975">
    <property type="term" value="P:carbohydrate metabolic process"/>
    <property type="evidence" value="ECO:0007669"/>
    <property type="project" value="UniProtKB-ARBA"/>
</dbReference>
<dbReference type="Pfam" id="PF15979">
    <property type="entry name" value="Glyco_hydro_115"/>
    <property type="match status" value="1"/>
</dbReference>
<dbReference type="Proteomes" id="UP000316614">
    <property type="component" value="Chromosome"/>
</dbReference>
<sequence length="972" mass="109893">MNIIKHIFLFTLLASLFFVCSQVFARQSNDVVSKHAGAGRFPLVADAATALVVDDEIEKSVLIATENFQKDVHAVTGKTPDLLKKVALAGHAQVVVIGVVGESSILKKLEKAGKLDLSALKGKWEVFHRQVVQQPFPGVDEALVIAGSDPRGAIFGIYELSEQIGVSPWNWWADVPVKHLEELHVGKQPFTSKEPSAKYRGIFLNDEDWGLQPWAAKTFEPETGDIGPKTYAKIFELLLRLKANFIWPAMHPSTKAFFHYPGNAQMAKSYGVVIGTSHAEPMLRNNVDEWDHDRLGEFNYSINRDQVYKYWDQRVEESQGIDAVYTVGMRGVHDSGMEGAGSTEEAAKILEKVIQDQRGMLEKHIAADAATVPQAFTAYKEVLGIYDAGLDLPTDITLVWPDDNYGYIRRLSDANERRRAGGSGVYYHASYWGRPHDYLWLSSTHPALIREEMMKAYRLEARDIWVINVGDIKPLEYNIQLFLDMAYDVRPFEQPAYVKEHLTAWHKGIFGEQGKAIAEVKWKYYQLGFERRPEFMGWSQTEPTTPVFESAYHPFVAGDEVERRIDAYQAIETDLQEIKSNMDEEYFPAFYQLAYYPVRGASLMNQKFLYRQKALSYQKEGRLSAADYAAKSRVAYDEIVEETAFYNQQLLNGKWNHMMDHAPRGLPVYQDPEIVLAERKPVEHSVGISLERGGIVQGKLPVFNNMTKRKHFFDLYLKSEAEASWQVVSKPDYILLNQSSGVLVPTGQKETRIWVEIDWSKVSRSESKVTGEIHLEVDGQAESVPVELNNMEEAKDVRFVADNGQVIMYAENYSHKNTNGRQSWQLVEGLGHSGAVMGTSPLKQPSVKGDFEAQASLIFEFYLDQRADEVSIDFQALPTHPLTKENGLRLGYSVNGAAVQVLNFETHGRSEEWKQNVLRNAAIKTAQHISLKEGINTLELFWVDPGVLLDIIRIKTCSSLEEGYGLLPETKK</sequence>
<dbReference type="InterPro" id="IPR031924">
    <property type="entry name" value="GH115"/>
</dbReference>
<protein>
    <recommendedName>
        <fullName evidence="3">Gylcosyl hydrolase 115 C-terminal domain-containing protein</fullName>
    </recommendedName>
</protein>
<feature type="chain" id="PRO_5021889796" description="Gylcosyl hydrolase 115 C-terminal domain-containing protein" evidence="2">
    <location>
        <begin position="26"/>
        <end position="972"/>
    </location>
</feature>
<gene>
    <name evidence="4" type="ORF">FKX85_09090</name>
</gene>
<feature type="domain" description="Gylcosyl hydrolase 115 C-terminal" evidence="3">
    <location>
        <begin position="799"/>
        <end position="956"/>
    </location>
</feature>
<feature type="signal peptide" evidence="2">
    <location>
        <begin position="1"/>
        <end position="25"/>
    </location>
</feature>
<keyword evidence="5" id="KW-1185">Reference proteome</keyword>
<dbReference type="Gene3D" id="1.20.58.2150">
    <property type="match status" value="1"/>
</dbReference>
<evidence type="ECO:0000313" key="5">
    <source>
        <dbReference type="Proteomes" id="UP000316614"/>
    </source>
</evidence>
<accession>A0A514CH94</accession>
<keyword evidence="2" id="KW-0732">Signal</keyword>
<evidence type="ECO:0000313" key="4">
    <source>
        <dbReference type="EMBL" id="QDH79178.1"/>
    </source>
</evidence>
<dbReference type="InterPro" id="IPR029018">
    <property type="entry name" value="Hex-like_dom2"/>
</dbReference>
<dbReference type="RefSeq" id="WP_141614425.1">
    <property type="nucleotide sequence ID" value="NZ_CP041253.1"/>
</dbReference>
<dbReference type="GO" id="GO:0016787">
    <property type="term" value="F:hydrolase activity"/>
    <property type="evidence" value="ECO:0007669"/>
    <property type="project" value="UniProtKB-KW"/>
</dbReference>
<keyword evidence="1" id="KW-0378">Hydrolase</keyword>
<dbReference type="Gene3D" id="3.30.379.10">
    <property type="entry name" value="Chitobiase/beta-hexosaminidase domain 2-like"/>
    <property type="match status" value="1"/>
</dbReference>
<dbReference type="SUPFAM" id="SSF55545">
    <property type="entry name" value="beta-N-acetylhexosaminidase-like domain"/>
    <property type="match status" value="1"/>
</dbReference>
<reference evidence="4 5" key="1">
    <citation type="submission" date="2019-06" db="EMBL/GenBank/DDBJ databases">
        <title>Echinicola alkalisoli sp. nov. isolated from saline soil.</title>
        <authorList>
            <person name="Sun J.-Q."/>
            <person name="Xu L."/>
        </authorList>
    </citation>
    <scope>NUCLEOTIDE SEQUENCE [LARGE SCALE GENOMIC DNA]</scope>
    <source>
        <strain evidence="4 5">LN3S3</strain>
    </source>
</reference>